<gene>
    <name evidence="2" type="ORF">FMA36_00355</name>
</gene>
<dbReference type="InterPro" id="IPR011083">
    <property type="entry name" value="Phage_tail_collar_dom"/>
</dbReference>
<evidence type="ECO:0000259" key="1">
    <source>
        <dbReference type="Pfam" id="PF07484"/>
    </source>
</evidence>
<reference evidence="2 3" key="1">
    <citation type="journal article" date="2020" name="Carbohydr. Polym.">
        <title>Characterization and optimization of production of bacterial cellulose from strain CGMCC 17276 based on whole-genome analysis.</title>
        <authorList>
            <person name="Lu T."/>
            <person name="Gao H."/>
            <person name="Liao B."/>
            <person name="Wu J."/>
            <person name="Zhang W."/>
            <person name="Huang J."/>
            <person name="Liu M."/>
            <person name="Huang J."/>
            <person name="Chang Z."/>
            <person name="Jin M."/>
            <person name="Yi Z."/>
            <person name="Jiang D."/>
        </authorList>
    </citation>
    <scope>NUCLEOTIDE SEQUENCE [LARGE SCALE GENOMIC DNA]</scope>
    <source>
        <strain evidence="2 3">CGMCC 17276</strain>
    </source>
</reference>
<dbReference type="InterPro" id="IPR037053">
    <property type="entry name" value="Phage_tail_collar_dom_sf"/>
</dbReference>
<dbReference type="AlphaFoldDB" id="A0A857FJ37"/>
<dbReference type="Pfam" id="PF07484">
    <property type="entry name" value="Collar"/>
    <property type="match status" value="1"/>
</dbReference>
<protein>
    <submittedName>
        <fullName evidence="2">Tail fiber protein</fullName>
    </submittedName>
</protein>
<dbReference type="Gene3D" id="3.90.1340.10">
    <property type="entry name" value="Phage tail collar domain"/>
    <property type="match status" value="1"/>
</dbReference>
<dbReference type="SUPFAM" id="SSF88874">
    <property type="entry name" value="Receptor-binding domain of short tail fibre protein gp12"/>
    <property type="match status" value="1"/>
</dbReference>
<evidence type="ECO:0000313" key="3">
    <source>
        <dbReference type="Proteomes" id="UP000464674"/>
    </source>
</evidence>
<dbReference type="OrthoDB" id="7225292at2"/>
<dbReference type="Proteomes" id="UP000464674">
    <property type="component" value="Chromosome"/>
</dbReference>
<accession>A0A857FJ37</accession>
<dbReference type="EMBL" id="CP041348">
    <property type="protein sequence ID" value="QHC34171.1"/>
    <property type="molecule type" value="Genomic_DNA"/>
</dbReference>
<name>A0A857FJ37_KOMXY</name>
<sequence>MNGFLNLISAAIQPLQAGYLGPFDAAFAAEIGGYPSGAIVSGSTVGVFWVSTADNNTTTPGDDGAAWQSLFNGYASQAWANLQYLRLSYAVTQTVTGPVTFTGDNTHSGAEDFTGSVTIPDATENKNPTTLEQLRSDCPVGTMALWPLTTPPSGWLALNGATFDPTVYPLLAAIFPSGSLPDWSGLFPRGYDPLAINDPDGSTRGIMQFQEATMLLADVDSDIMTPTGMTRERKTQIGWEPPSASTNWSQGGVATTGFGGTWGGAFTGFTRSKNLNCLFIVRAL</sequence>
<evidence type="ECO:0000313" key="2">
    <source>
        <dbReference type="EMBL" id="QHC34171.1"/>
    </source>
</evidence>
<organism evidence="2 3">
    <name type="scientific">Komagataeibacter xylinus</name>
    <name type="common">Gluconacetobacter xylinus</name>
    <dbReference type="NCBI Taxonomy" id="28448"/>
    <lineage>
        <taxon>Bacteria</taxon>
        <taxon>Pseudomonadati</taxon>
        <taxon>Pseudomonadota</taxon>
        <taxon>Alphaproteobacteria</taxon>
        <taxon>Acetobacterales</taxon>
        <taxon>Acetobacteraceae</taxon>
        <taxon>Komagataeibacter</taxon>
    </lineage>
</organism>
<proteinExistence type="predicted"/>
<feature type="domain" description="Phage tail collar" evidence="1">
    <location>
        <begin position="141"/>
        <end position="188"/>
    </location>
</feature>
<dbReference type="RefSeq" id="WP_159260063.1">
    <property type="nucleotide sequence ID" value="NZ_CP041348.1"/>
</dbReference>